<dbReference type="GO" id="GO:0046872">
    <property type="term" value="F:metal ion binding"/>
    <property type="evidence" value="ECO:0007669"/>
    <property type="project" value="UniProtKB-KW"/>
</dbReference>
<keyword evidence="3" id="KW-0732">Signal</keyword>
<dbReference type="InterPro" id="IPR000526">
    <property type="entry name" value="Auxin-bd"/>
</dbReference>
<feature type="region of interest" description="Disordered" evidence="7">
    <location>
        <begin position="1"/>
        <end position="110"/>
    </location>
</feature>
<feature type="compositionally biased region" description="Acidic residues" evidence="7">
    <location>
        <begin position="9"/>
        <end position="21"/>
    </location>
</feature>
<evidence type="ECO:0000256" key="1">
    <source>
        <dbReference type="ARBA" id="ARBA00004240"/>
    </source>
</evidence>
<gene>
    <name evidence="8" type="ORF">M5K25_013910</name>
</gene>
<proteinExistence type="predicted"/>
<keyword evidence="5" id="KW-0862">Zinc</keyword>
<comment type="subcellular location">
    <subcellularLocation>
        <location evidence="1">Endoplasmic reticulum</location>
    </subcellularLocation>
</comment>
<evidence type="ECO:0000256" key="6">
    <source>
        <dbReference type="ARBA" id="ARBA00023180"/>
    </source>
</evidence>
<dbReference type="GO" id="GO:0005783">
    <property type="term" value="C:endoplasmic reticulum"/>
    <property type="evidence" value="ECO:0007669"/>
    <property type="project" value="UniProtKB-SubCell"/>
</dbReference>
<organism evidence="8 9">
    <name type="scientific">Dendrobium thyrsiflorum</name>
    <name type="common">Pinecone-like raceme dendrobium</name>
    <name type="synonym">Orchid</name>
    <dbReference type="NCBI Taxonomy" id="117978"/>
    <lineage>
        <taxon>Eukaryota</taxon>
        <taxon>Viridiplantae</taxon>
        <taxon>Streptophyta</taxon>
        <taxon>Embryophyta</taxon>
        <taxon>Tracheophyta</taxon>
        <taxon>Spermatophyta</taxon>
        <taxon>Magnoliopsida</taxon>
        <taxon>Liliopsida</taxon>
        <taxon>Asparagales</taxon>
        <taxon>Orchidaceae</taxon>
        <taxon>Epidendroideae</taxon>
        <taxon>Malaxideae</taxon>
        <taxon>Dendrobiinae</taxon>
        <taxon>Dendrobium</taxon>
    </lineage>
</organism>
<dbReference type="PANTHER" id="PTHR37236:SF1">
    <property type="entry name" value="AUXIN-BINDING PROTEIN 1"/>
    <property type="match status" value="1"/>
</dbReference>
<feature type="compositionally biased region" description="Basic residues" evidence="7">
    <location>
        <begin position="35"/>
        <end position="44"/>
    </location>
</feature>
<keyword evidence="2" id="KW-0479">Metal-binding</keyword>
<keyword evidence="6" id="KW-0325">Glycoprotein</keyword>
<evidence type="ECO:0000256" key="2">
    <source>
        <dbReference type="ARBA" id="ARBA00022723"/>
    </source>
</evidence>
<keyword evidence="4" id="KW-0256">Endoplasmic reticulum</keyword>
<evidence type="ECO:0000313" key="9">
    <source>
        <dbReference type="Proteomes" id="UP001552299"/>
    </source>
</evidence>
<protein>
    <submittedName>
        <fullName evidence="8">Uncharacterized protein</fullName>
    </submittedName>
</protein>
<dbReference type="Gene3D" id="2.60.120.10">
    <property type="entry name" value="Jelly Rolls"/>
    <property type="match status" value="1"/>
</dbReference>
<reference evidence="8 9" key="1">
    <citation type="journal article" date="2024" name="Plant Biotechnol. J.">
        <title>Dendrobium thyrsiflorum genome and its molecular insights into genes involved in important horticultural traits.</title>
        <authorList>
            <person name="Chen B."/>
            <person name="Wang J.Y."/>
            <person name="Zheng P.J."/>
            <person name="Li K.L."/>
            <person name="Liang Y.M."/>
            <person name="Chen X.F."/>
            <person name="Zhang C."/>
            <person name="Zhao X."/>
            <person name="He X."/>
            <person name="Zhang G.Q."/>
            <person name="Liu Z.J."/>
            <person name="Xu Q."/>
        </authorList>
    </citation>
    <scope>NUCLEOTIDE SEQUENCE [LARGE SCALE GENOMIC DNA]</scope>
    <source>
        <strain evidence="8">GZMU011</strain>
    </source>
</reference>
<evidence type="ECO:0000313" key="8">
    <source>
        <dbReference type="EMBL" id="KAL0916402.1"/>
    </source>
</evidence>
<dbReference type="Proteomes" id="UP001552299">
    <property type="component" value="Unassembled WGS sequence"/>
</dbReference>
<evidence type="ECO:0000256" key="7">
    <source>
        <dbReference type="SAM" id="MobiDB-lite"/>
    </source>
</evidence>
<dbReference type="Pfam" id="PF02041">
    <property type="entry name" value="Auxin_BP"/>
    <property type="match status" value="1"/>
</dbReference>
<name>A0ABD0V1F7_DENTH</name>
<evidence type="ECO:0000256" key="3">
    <source>
        <dbReference type="ARBA" id="ARBA00022729"/>
    </source>
</evidence>
<feature type="compositionally biased region" description="Basic and acidic residues" evidence="7">
    <location>
        <begin position="45"/>
        <end position="62"/>
    </location>
</feature>
<feature type="compositionally biased region" description="Basic and acidic residues" evidence="7">
    <location>
        <begin position="22"/>
        <end position="34"/>
    </location>
</feature>
<evidence type="ECO:0000256" key="5">
    <source>
        <dbReference type="ARBA" id="ARBA00022833"/>
    </source>
</evidence>
<accession>A0ABD0V1F7</accession>
<dbReference type="PANTHER" id="PTHR37236">
    <property type="entry name" value="AUXIN-BINDING PROTEIN 1"/>
    <property type="match status" value="1"/>
</dbReference>
<keyword evidence="9" id="KW-1185">Reference proteome</keyword>
<evidence type="ECO:0000256" key="4">
    <source>
        <dbReference type="ARBA" id="ARBA00022824"/>
    </source>
</evidence>
<comment type="caution">
    <text evidence="8">The sequence shown here is derived from an EMBL/GenBank/DDBJ whole genome shotgun (WGS) entry which is preliminary data.</text>
</comment>
<dbReference type="EMBL" id="JANQDX010000011">
    <property type="protein sequence ID" value="KAL0916402.1"/>
    <property type="molecule type" value="Genomic_DNA"/>
</dbReference>
<dbReference type="AlphaFoldDB" id="A0ABD0V1F7"/>
<dbReference type="InterPro" id="IPR014710">
    <property type="entry name" value="RmlC-like_jellyroll"/>
</dbReference>
<sequence length="573" mass="64908">MFWRKRLEEEDEVEGEEEEEERERKWEGMVENLKRGRKKKKKMERKREREGRRRRMEEEEWRKKKKKEEEEITLSFGGRKGSGRRLESQEGEGADGVAAPPWRSSPSLGGRPFSGSSFGLVSYDSPLEPTQSYPSQPLASPIFGFASIILIKKCIKRKISPEPEAECIHFVDANDIADDEDFCEDENEVIKLDSLYDLDHDLGVLESLNLDTLVHPDPNLVKDIPLDKVYLDDIKSVSKETNMTLSTMKMNSEDSDLIVSPNGTTQNNSDLTLNNSDEDNLELEMSQMGLLTELDPAVIDPESIELTIITKPDPIDNINISSEDSNVNWNNFEPNLDNESPLISVEPILGVAHLGLHLAECVSPDLTHPISPCTDLNVREGISPYLPVTSLIVVPAFVLETLPHLLSPIPAGDSLGYPIVVMSHDPSPYRIPDSCILPSISSSFPIKDHLSPSWMTLLNYTTAAGRLSMTLAETSYRNTLVAKDVFIAPPTPIPLNMGTLCHLILWLIRLYSYQCVLIWNNDEHEDLQMLVVISRPPVKVFIYNDWSMPHTAARLKFPYYWDQEFLHEPKDEL</sequence>